<gene>
    <name evidence="2" type="ORF">JG559_00530</name>
</gene>
<sequence>MDTSDAKDTWQSKDAEETSETTSSSEANKKDEDEIVITEDMNKPMGSGMKGMRRKKEPHMPMVILLA</sequence>
<organism evidence="2">
    <name type="scientific">Enterococcus faecalis</name>
    <name type="common">Streptococcus faecalis</name>
    <dbReference type="NCBI Taxonomy" id="1351"/>
    <lineage>
        <taxon>Bacteria</taxon>
        <taxon>Bacillati</taxon>
        <taxon>Bacillota</taxon>
        <taxon>Bacilli</taxon>
        <taxon>Lactobacillales</taxon>
        <taxon>Enterococcaceae</taxon>
        <taxon>Enterococcus</taxon>
    </lineage>
</organism>
<evidence type="ECO:0000256" key="1">
    <source>
        <dbReference type="SAM" id="MobiDB-lite"/>
    </source>
</evidence>
<protein>
    <submittedName>
        <fullName evidence="2">Uncharacterized protein</fullName>
    </submittedName>
</protein>
<name>A0A974S6F1_ENTFL</name>
<proteinExistence type="predicted"/>
<evidence type="ECO:0000313" key="2">
    <source>
        <dbReference type="EMBL" id="QQV79602.1"/>
    </source>
</evidence>
<dbReference type="AlphaFoldDB" id="A0A974S6F1"/>
<reference evidence="2" key="1">
    <citation type="submission" date="2021-01" db="EMBL/GenBank/DDBJ databases">
        <title>Enterococcus.</title>
        <authorList>
            <person name="Du X."/>
            <person name="Wang N."/>
        </authorList>
    </citation>
    <scope>NUCLEOTIDE SEQUENCE [LARGE SCALE GENOMIC DNA]</scope>
    <source>
        <strain evidence="2">T90-2</strain>
    </source>
</reference>
<dbReference type="EMBL" id="CP068242">
    <property type="protein sequence ID" value="QQV79602.1"/>
    <property type="molecule type" value="Genomic_DNA"/>
</dbReference>
<accession>A0A974S6F1</accession>
<feature type="region of interest" description="Disordered" evidence="1">
    <location>
        <begin position="1"/>
        <end position="67"/>
    </location>
</feature>
<feature type="compositionally biased region" description="Basic and acidic residues" evidence="1">
    <location>
        <begin position="1"/>
        <end position="16"/>
    </location>
</feature>